<comment type="caution">
    <text evidence="2">The sequence shown here is derived from an EMBL/GenBank/DDBJ whole genome shotgun (WGS) entry which is preliminary data.</text>
</comment>
<proteinExistence type="predicted"/>
<organism evidence="2 3">
    <name type="scientific">Pararhizobium capsulatum DSM 1112</name>
    <dbReference type="NCBI Taxonomy" id="1121113"/>
    <lineage>
        <taxon>Bacteria</taxon>
        <taxon>Pseudomonadati</taxon>
        <taxon>Pseudomonadota</taxon>
        <taxon>Alphaproteobacteria</taxon>
        <taxon>Hyphomicrobiales</taxon>
        <taxon>Rhizobiaceae</taxon>
        <taxon>Rhizobium/Agrobacterium group</taxon>
        <taxon>Pararhizobium</taxon>
    </lineage>
</organism>
<dbReference type="Gene3D" id="3.40.50.150">
    <property type="entry name" value="Vaccinia Virus protein VP39"/>
    <property type="match status" value="1"/>
</dbReference>
<dbReference type="RefSeq" id="WP_307234292.1">
    <property type="nucleotide sequence ID" value="NZ_JAUSVF010000002.1"/>
</dbReference>
<dbReference type="Proteomes" id="UP001230207">
    <property type="component" value="Unassembled WGS sequence"/>
</dbReference>
<accession>A0ABU0BWC9</accession>
<evidence type="ECO:0000256" key="1">
    <source>
        <dbReference type="ARBA" id="ARBA00023115"/>
    </source>
</evidence>
<dbReference type="InterPro" id="IPR029063">
    <property type="entry name" value="SAM-dependent_MTases_sf"/>
</dbReference>
<dbReference type="SUPFAM" id="SSF53335">
    <property type="entry name" value="S-adenosyl-L-methionine-dependent methyltransferases"/>
    <property type="match status" value="1"/>
</dbReference>
<protein>
    <submittedName>
        <fullName evidence="2">Spermidine synthase</fullName>
    </submittedName>
</protein>
<gene>
    <name evidence="2" type="ORF">QO002_004767</name>
</gene>
<dbReference type="PANTHER" id="PTHR43317:SF3">
    <property type="entry name" value="BLR2883 PROTEIN"/>
    <property type="match status" value="1"/>
</dbReference>
<keyword evidence="3" id="KW-1185">Reference proteome</keyword>
<keyword evidence="1" id="KW-0620">Polyamine biosynthesis</keyword>
<evidence type="ECO:0000313" key="2">
    <source>
        <dbReference type="EMBL" id="MDQ0322561.1"/>
    </source>
</evidence>
<dbReference type="PANTHER" id="PTHR43317">
    <property type="entry name" value="THERMOSPERMINE SYNTHASE ACAULIS5"/>
    <property type="match status" value="1"/>
</dbReference>
<name>A0ABU0BWC9_9HYPH</name>
<reference evidence="2 3" key="1">
    <citation type="submission" date="2023-07" db="EMBL/GenBank/DDBJ databases">
        <title>Genomic Encyclopedia of Type Strains, Phase IV (KMG-IV): sequencing the most valuable type-strain genomes for metagenomic binning, comparative biology and taxonomic classification.</title>
        <authorList>
            <person name="Goeker M."/>
        </authorList>
    </citation>
    <scope>NUCLEOTIDE SEQUENCE [LARGE SCALE GENOMIC DNA]</scope>
    <source>
        <strain evidence="2 3">DSM 1112</strain>
    </source>
</reference>
<sequence length="226" mass="24429">MLPWIQLDIATMPDGGGELRLKQRGSEFSIMLGTIELMNSWLSGSEEQLARLSFDRIRSHPKPHMLIGGLGMGFTLRAALAILGDDARVTVGELVPAVVEWARGPMAEVFQGCLDDSRVNIRTGDVGLLIKSGKVAYDAILLDVDNGPEGLTRRKNDDLYSVAGLRAARAALRPNGVLSVWSSAPDAGFTRRLHEAGFSVEELKVRASTKGSGARHVIWMATKAAH</sequence>
<dbReference type="EMBL" id="JAUSVF010000002">
    <property type="protein sequence ID" value="MDQ0322561.1"/>
    <property type="molecule type" value="Genomic_DNA"/>
</dbReference>
<evidence type="ECO:0000313" key="3">
    <source>
        <dbReference type="Proteomes" id="UP001230207"/>
    </source>
</evidence>